<evidence type="ECO:0000313" key="1">
    <source>
        <dbReference type="EMBL" id="QKR00819.1"/>
    </source>
</evidence>
<keyword evidence="2" id="KW-1185">Reference proteome</keyword>
<proteinExistence type="predicted"/>
<dbReference type="OrthoDB" id="378524at2157"/>
<protein>
    <submittedName>
        <fullName evidence="1">Uncharacterized protein</fullName>
    </submittedName>
</protein>
<name>A0A6N0NZ51_9CREN</name>
<accession>A0A6N0NZ51</accession>
<dbReference type="KEGG" id="mten:GWK48_10870"/>
<dbReference type="Proteomes" id="UP000509301">
    <property type="component" value="Chromosome"/>
</dbReference>
<sequence length="251" mass="28873">MAKVNFLSGTDYAHLSRILKELSRHKLRLQGTSEIGEHTIVVMDGSLDIKITLALIAIVYTKCERIINIIKSAIKGIDNWQNVIRGLQEGVGKRSLKNVMFIGDIDNQDKYQRLRSSLEHYNVTEIKRDEVFYLNFELETRIIITFNGNKGNSQFTQHEIEEDVFDFLRDKQIMNSLGKLGLQLQNLSNDPKEAYGSIKKQYENLSSKDACNRKKIEDFDMLAIHYMLTNKDITEKVFNKQIAALKVLLGD</sequence>
<dbReference type="AlphaFoldDB" id="A0A6N0NZ51"/>
<reference evidence="1 2" key="1">
    <citation type="submission" date="2020-02" db="EMBL/GenBank/DDBJ databases">
        <title>Comparative genome analysis reveals the metabolism and evolution of the thermophilic archaeal genus Metallosphaera.</title>
        <authorList>
            <person name="Jiang C."/>
        </authorList>
    </citation>
    <scope>NUCLEOTIDE SEQUENCE [LARGE SCALE GENOMIC DNA]</scope>
    <source>
        <strain evidence="1 2">Ric-A</strain>
    </source>
</reference>
<dbReference type="GeneID" id="55642451"/>
<organism evidence="1 2">
    <name type="scientific">Metallosphaera tengchongensis</name>
    <dbReference type="NCBI Taxonomy" id="1532350"/>
    <lineage>
        <taxon>Archaea</taxon>
        <taxon>Thermoproteota</taxon>
        <taxon>Thermoprotei</taxon>
        <taxon>Sulfolobales</taxon>
        <taxon>Sulfolobaceae</taxon>
        <taxon>Metallosphaera</taxon>
    </lineage>
</organism>
<dbReference type="EMBL" id="CP049074">
    <property type="protein sequence ID" value="QKR00819.1"/>
    <property type="molecule type" value="Genomic_DNA"/>
</dbReference>
<gene>
    <name evidence="1" type="ORF">GWK48_10870</name>
</gene>
<dbReference type="RefSeq" id="WP_174632200.1">
    <property type="nucleotide sequence ID" value="NZ_CP049074.1"/>
</dbReference>
<evidence type="ECO:0000313" key="2">
    <source>
        <dbReference type="Proteomes" id="UP000509301"/>
    </source>
</evidence>